<sequence length="92" mass="10649">MIKVKKEQLNYFFQKIVDFLPSEIDLSEDSYWLIGSDNWTDFSKDVPADVGSLTDDWHFLSQLINEKRQVASADLDRLSSILRAISQEINPI</sequence>
<protein>
    <submittedName>
        <fullName evidence="1">Uncharacterized protein</fullName>
    </submittedName>
</protein>
<gene>
    <name evidence="1" type="ORF">HWI92_16390</name>
</gene>
<name>A0ABX7I8T2_9BACT</name>
<proteinExistence type="predicted"/>
<evidence type="ECO:0000313" key="1">
    <source>
        <dbReference type="EMBL" id="QRR02375.1"/>
    </source>
</evidence>
<dbReference type="Proteomes" id="UP000612680">
    <property type="component" value="Chromosome"/>
</dbReference>
<organism evidence="1 2">
    <name type="scientific">Dyadobacter sandarakinus</name>
    <dbReference type="NCBI Taxonomy" id="2747268"/>
    <lineage>
        <taxon>Bacteria</taxon>
        <taxon>Pseudomonadati</taxon>
        <taxon>Bacteroidota</taxon>
        <taxon>Cytophagia</taxon>
        <taxon>Cytophagales</taxon>
        <taxon>Spirosomataceae</taxon>
        <taxon>Dyadobacter</taxon>
    </lineage>
</organism>
<keyword evidence="2" id="KW-1185">Reference proteome</keyword>
<dbReference type="EMBL" id="CP056775">
    <property type="protein sequence ID" value="QRR02375.1"/>
    <property type="molecule type" value="Genomic_DNA"/>
</dbReference>
<reference evidence="1 2" key="1">
    <citation type="submission" date="2020-06" db="EMBL/GenBank/DDBJ databases">
        <title>Dyadobacter sandarakinus sp. nov., isolated from the soil of the Arctic Yellow River Station.</title>
        <authorList>
            <person name="Zhang Y."/>
            <person name="Peng F."/>
        </authorList>
    </citation>
    <scope>NUCLEOTIDE SEQUENCE [LARGE SCALE GENOMIC DNA]</scope>
    <source>
        <strain evidence="1 2">Q3-56</strain>
    </source>
</reference>
<accession>A0ABX7I8T2</accession>
<evidence type="ECO:0000313" key="2">
    <source>
        <dbReference type="Proteomes" id="UP000612680"/>
    </source>
</evidence>
<dbReference type="RefSeq" id="WP_204657265.1">
    <property type="nucleotide sequence ID" value="NZ_CP056775.1"/>
</dbReference>